<name>A0ABT7W5G7_9BORD</name>
<keyword evidence="1" id="KW-0808">Transferase</keyword>
<dbReference type="InterPro" id="IPR051321">
    <property type="entry name" value="PHA/PHB_synthase"/>
</dbReference>
<dbReference type="SUPFAM" id="SSF53474">
    <property type="entry name" value="alpha/beta-Hydrolases"/>
    <property type="match status" value="1"/>
</dbReference>
<feature type="domain" description="Poly-beta-hydroxybutyrate polymerase N-terminal" evidence="3">
    <location>
        <begin position="97"/>
        <end position="265"/>
    </location>
</feature>
<evidence type="ECO:0000259" key="4">
    <source>
        <dbReference type="Pfam" id="PF12551"/>
    </source>
</evidence>
<accession>A0ABT7W5G7</accession>
<evidence type="ECO:0000256" key="1">
    <source>
        <dbReference type="ARBA" id="ARBA00022679"/>
    </source>
</evidence>
<protein>
    <submittedName>
        <fullName evidence="5">Alpha/beta fold hydrolase</fullName>
    </submittedName>
</protein>
<gene>
    <name evidence="5" type="ORF">QUC21_15340</name>
</gene>
<dbReference type="GO" id="GO:0016787">
    <property type="term" value="F:hydrolase activity"/>
    <property type="evidence" value="ECO:0007669"/>
    <property type="project" value="UniProtKB-KW"/>
</dbReference>
<proteinExistence type="predicted"/>
<sequence>MQPNETADYIPPTAALGRLDPLLHAWIARRTGSLSPASVGMAVADWWLHLAFSPDKQAELTLLALRQSDALSRYLAAHLCPAPAECGHDLVEPPAADRRFAAPQWQKWPFSLWHQSFLLAQTWWQSATTGLRGVERHHEAVVSFAARQWLDLCSPGNLPATNPIVLQRTVERHGLNLLAGAMNALEDWHRHLAELPPAGADRFQVGRDVAVSPGKVVRRNRLIELIQYSPATGTVHPEPVLIVPAWIMKYYVLDLSPHNSLVRYLVSQGYTVFCISWKNPGTAERDLGMDDYLELGIGAALAAVAAIVPGRRIHAAGYCLGGTLLSIAAAAMARDGDARLATLSLLTAQTDFSEPGELGLFIDESQVCLLEAQMAQTGYLSAAQMAGAFQMLRSYDLLWSRLVNVYLLGERRPMNDLMAWNADATRMPARMHAEYLRRLFLDNDLSSGRYPVGGRPVALSELRLPMFAVGTLADHVAPWRSAYKLHYLSTAEITFVLTSGGHNAGIVSEPGRAGRYYRIQTHPAGGAYMAPDEWERRAPRREGSWWPQWARWLRARSGRRGPPPAMGAPEAGYRPLCDAPGRYVREK</sequence>
<dbReference type="PANTHER" id="PTHR36837">
    <property type="entry name" value="POLY(3-HYDROXYALKANOATE) POLYMERASE SUBUNIT PHAC"/>
    <property type="match status" value="1"/>
</dbReference>
<keyword evidence="2" id="KW-0012">Acyltransferase</keyword>
<evidence type="ECO:0000313" key="6">
    <source>
        <dbReference type="Proteomes" id="UP001175604"/>
    </source>
</evidence>
<comment type="caution">
    <text evidence="5">The sequence shown here is derived from an EMBL/GenBank/DDBJ whole genome shotgun (WGS) entry which is preliminary data.</text>
</comment>
<keyword evidence="6" id="KW-1185">Reference proteome</keyword>
<dbReference type="EMBL" id="JAUDJE010000013">
    <property type="protein sequence ID" value="MDM9560410.1"/>
    <property type="molecule type" value="Genomic_DNA"/>
</dbReference>
<dbReference type="Gene3D" id="3.40.50.1820">
    <property type="entry name" value="alpha/beta hydrolase"/>
    <property type="match status" value="1"/>
</dbReference>
<dbReference type="RefSeq" id="WP_289786018.1">
    <property type="nucleotide sequence ID" value="NZ_JAUDJE010000013.1"/>
</dbReference>
<evidence type="ECO:0000259" key="3">
    <source>
        <dbReference type="Pfam" id="PF07167"/>
    </source>
</evidence>
<dbReference type="InterPro" id="IPR010941">
    <property type="entry name" value="PhaC_N"/>
</dbReference>
<organism evidence="5 6">
    <name type="scientific">Bordetella petrii</name>
    <dbReference type="NCBI Taxonomy" id="94624"/>
    <lineage>
        <taxon>Bacteria</taxon>
        <taxon>Pseudomonadati</taxon>
        <taxon>Pseudomonadota</taxon>
        <taxon>Betaproteobacteria</taxon>
        <taxon>Burkholderiales</taxon>
        <taxon>Alcaligenaceae</taxon>
        <taxon>Bordetella</taxon>
    </lineage>
</organism>
<dbReference type="Proteomes" id="UP001175604">
    <property type="component" value="Unassembled WGS sequence"/>
</dbReference>
<dbReference type="InterPro" id="IPR022211">
    <property type="entry name" value="PHBC_N"/>
</dbReference>
<dbReference type="Pfam" id="PF12551">
    <property type="entry name" value="PHBC_N"/>
    <property type="match status" value="1"/>
</dbReference>
<reference evidence="5" key="1">
    <citation type="submission" date="2023-06" db="EMBL/GenBank/DDBJ databases">
        <title>full genome analysis of Phenantherene degrader P3.</title>
        <authorList>
            <person name="Akbar A."/>
            <person name="Rahmeh R."/>
            <person name="Kishk M."/>
        </authorList>
    </citation>
    <scope>NUCLEOTIDE SEQUENCE</scope>
    <source>
        <strain evidence="5">P3</strain>
    </source>
</reference>
<keyword evidence="5" id="KW-0378">Hydrolase</keyword>
<dbReference type="InterPro" id="IPR029058">
    <property type="entry name" value="AB_hydrolase_fold"/>
</dbReference>
<dbReference type="PANTHER" id="PTHR36837:SF5">
    <property type="entry name" value="POLY-3-HYDROXYBUTYRATE SYNTHASE"/>
    <property type="match status" value="1"/>
</dbReference>
<evidence type="ECO:0000256" key="2">
    <source>
        <dbReference type="ARBA" id="ARBA00023315"/>
    </source>
</evidence>
<evidence type="ECO:0000313" key="5">
    <source>
        <dbReference type="EMBL" id="MDM9560410.1"/>
    </source>
</evidence>
<dbReference type="Pfam" id="PF07167">
    <property type="entry name" value="PhaC_N"/>
    <property type="match status" value="1"/>
</dbReference>
<feature type="domain" description="Poly-beta-hydroxybutyrate polymerase N-terminal" evidence="4">
    <location>
        <begin position="18"/>
        <end position="56"/>
    </location>
</feature>